<dbReference type="Gene3D" id="2.160.20.20">
    <property type="match status" value="3"/>
</dbReference>
<evidence type="ECO:0000256" key="2">
    <source>
        <dbReference type="SAM" id="SignalP"/>
    </source>
</evidence>
<dbReference type="NCBIfam" id="TIGR02601">
    <property type="entry name" value="autotrns_rpt"/>
    <property type="match status" value="5"/>
</dbReference>
<dbReference type="InterPro" id="IPR011050">
    <property type="entry name" value="Pectin_lyase_fold/virulence"/>
</dbReference>
<keyword evidence="1 2" id="KW-0732">Signal</keyword>
<dbReference type="SUPFAM" id="SSF103515">
    <property type="entry name" value="Autotransporter"/>
    <property type="match status" value="1"/>
</dbReference>
<dbReference type="InterPro" id="IPR012332">
    <property type="entry name" value="Autotransporter_pectin_lyase_C"/>
</dbReference>
<evidence type="ECO:0000259" key="3">
    <source>
        <dbReference type="PROSITE" id="PS51208"/>
    </source>
</evidence>
<dbReference type="SMART" id="SM00869">
    <property type="entry name" value="Autotransporter"/>
    <property type="match status" value="1"/>
</dbReference>
<dbReference type="InterPro" id="IPR051551">
    <property type="entry name" value="Autotransporter_adhesion"/>
</dbReference>
<accession>A0A933S582</accession>
<evidence type="ECO:0000256" key="1">
    <source>
        <dbReference type="ARBA" id="ARBA00022729"/>
    </source>
</evidence>
<proteinExistence type="predicted"/>
<sequence>MAVRIPDRRRATAGRRIARLMAASTLCLAPWLTALPAAAQNATWLANPGSGNFFDAGNWNPNAVPTGTALFGASATTALSLATGGSFSGWTFNAGASAYTFDVTLPQQFTGAGIVILGGSLAITNATTMSFTGTSTAGTAQLINNAVGAVFDVSGSTGPNSDHKLSAGSIAGNGTFSLGANALTVGGNNLSTTVSGVIADGGASGGTGASLVKTGTGTLTLTGANSYTGGTTISAGSLQIGNGGTTGSILGDVANNGTLIFNRSDAINFGGAISGTGAVEQAGSGTLTLSGSHSYSGATRILNGTLQADPAGAFSSASDFTVAAGARLDLNDSFQFIGSLSGAGAVTNSGASTAILVVGGSSVSTSFSGSIADGVAGTVALWVGTSGTSGTFTLTGNNTYSGGTAICACWALQIGDGGTTGSIVGDVRNGGTLIFNRSNAYSFGGVISDDNTDRGKVVQAGSGTTTLTGTNTYSGGNTLRAGTLSVGSEANLGDVAGGLTFNGGTLQITGTGFTSTTRAISWGAAGGSFDIADPANVFTLTQALSGSGGLTKAGAGTLLLSGLNTYTGATNVAAGTLRQGASGAFAAASAYMIAAGATLDLASFAASIGSLAGAGSVLLGSATLTTGADNSSTLFSGSISGSGGLAKTGSGRLNLTGISSYGGATTLNSGTLSVNGSIANSAVTVNAGATLGGNGTVGSTTLNGGKLAPGNSIGTLNVNGNLLFTAAATYMVEIDGSNSDRTNVSGTATLGGATVAATFAPGSQVVRRYTILTASGGIVGSFGAVVASNLPGNFRSSLSYTAINAYLDLTLDYTPTSSTPSGTPNSNLDTNRTNVANALSNYFGRAGSIPLLFGALDPAGLTAVSGETGTGAQQSTFEAMNLFLGLLTDPFVGNRGGGVATDIARSAFAAEAPAGSATGRGRSASERSAQALMTDGLISKAAPSPVARFEPHWRSWTAGFGGTQTTDGNAALGSSTTTTRMAAGAAGADYRFSPTTLAGFALAGGGTSFGVNGAGSGRSDLFQAGAFLRHEVGSAYVTAAAAYGWQDVTTERALGLERMQARFNVNAWSGRAEVGSRYATAWAGLTPYVAGQFTSYDAPAYAERTLGGSGIFALAYDAASVTASRSELGLRVDRTWAVADAVLTLRGRAAWAHNFNTGRAIPATFQALPGASFVVNGASPAGDAALASAATEMTFSNGIALAATLEGELSDVTRSLAAKGVARYSW</sequence>
<dbReference type="InterPro" id="IPR005546">
    <property type="entry name" value="Autotransporte_beta"/>
</dbReference>
<protein>
    <submittedName>
        <fullName evidence="4">Autotransporter domain-containing protein</fullName>
    </submittedName>
</protein>
<evidence type="ECO:0000313" key="5">
    <source>
        <dbReference type="Proteomes" id="UP000782519"/>
    </source>
</evidence>
<dbReference type="Pfam" id="PF12951">
    <property type="entry name" value="PATR"/>
    <property type="match status" value="6"/>
</dbReference>
<dbReference type="Proteomes" id="UP000782519">
    <property type="component" value="Unassembled WGS sequence"/>
</dbReference>
<name>A0A933S582_RHOPL</name>
<dbReference type="InterPro" id="IPR036709">
    <property type="entry name" value="Autotransporte_beta_dom_sf"/>
</dbReference>
<comment type="caution">
    <text evidence="4">The sequence shown here is derived from an EMBL/GenBank/DDBJ whole genome shotgun (WGS) entry which is preliminary data.</text>
</comment>
<dbReference type="Pfam" id="PF03797">
    <property type="entry name" value="Autotransporter"/>
    <property type="match status" value="1"/>
</dbReference>
<dbReference type="Gene3D" id="2.40.128.130">
    <property type="entry name" value="Autotransporter beta-domain"/>
    <property type="match status" value="1"/>
</dbReference>
<dbReference type="InterPro" id="IPR013425">
    <property type="entry name" value="Autotrns_rpt"/>
</dbReference>
<reference evidence="4" key="1">
    <citation type="submission" date="2020-07" db="EMBL/GenBank/DDBJ databases">
        <title>Huge and variable diversity of episymbiotic CPR bacteria and DPANN archaea in groundwater ecosystems.</title>
        <authorList>
            <person name="He C.Y."/>
            <person name="Keren R."/>
            <person name="Whittaker M."/>
            <person name="Farag I.F."/>
            <person name="Doudna J."/>
            <person name="Cate J.H.D."/>
            <person name="Banfield J.F."/>
        </authorList>
    </citation>
    <scope>NUCLEOTIDE SEQUENCE</scope>
    <source>
        <strain evidence="4">NC_groundwater_1818_Pr3_B-0.1um_66_35</strain>
    </source>
</reference>
<feature type="chain" id="PRO_5037966809" evidence="2">
    <location>
        <begin position="40"/>
        <end position="1226"/>
    </location>
</feature>
<dbReference type="EMBL" id="JACRJB010000066">
    <property type="protein sequence ID" value="MBI5132273.1"/>
    <property type="molecule type" value="Genomic_DNA"/>
</dbReference>
<dbReference type="SUPFAM" id="SSF51126">
    <property type="entry name" value="Pectin lyase-like"/>
    <property type="match status" value="3"/>
</dbReference>
<dbReference type="PROSITE" id="PS51208">
    <property type="entry name" value="AUTOTRANSPORTER"/>
    <property type="match status" value="1"/>
</dbReference>
<dbReference type="PANTHER" id="PTHR35037:SF3">
    <property type="entry name" value="C-TERMINAL REGION OF AIDA-LIKE PROTEIN"/>
    <property type="match status" value="1"/>
</dbReference>
<gene>
    <name evidence="4" type="ORF">HZA66_22760</name>
</gene>
<dbReference type="AlphaFoldDB" id="A0A933S582"/>
<evidence type="ECO:0000313" key="4">
    <source>
        <dbReference type="EMBL" id="MBI5132273.1"/>
    </source>
</evidence>
<feature type="signal peptide" evidence="2">
    <location>
        <begin position="1"/>
        <end position="39"/>
    </location>
</feature>
<organism evidence="4 5">
    <name type="scientific">Rhodopseudomonas palustris</name>
    <dbReference type="NCBI Taxonomy" id="1076"/>
    <lineage>
        <taxon>Bacteria</taxon>
        <taxon>Pseudomonadati</taxon>
        <taxon>Pseudomonadota</taxon>
        <taxon>Alphaproteobacteria</taxon>
        <taxon>Hyphomicrobiales</taxon>
        <taxon>Nitrobacteraceae</taxon>
        <taxon>Rhodopseudomonas</taxon>
    </lineage>
</organism>
<feature type="domain" description="Autotransporter" evidence="3">
    <location>
        <begin position="948"/>
        <end position="1226"/>
    </location>
</feature>
<dbReference type="PANTHER" id="PTHR35037">
    <property type="entry name" value="C-TERMINAL REGION OF AIDA-LIKE PROTEIN"/>
    <property type="match status" value="1"/>
</dbReference>